<dbReference type="GO" id="GO:0005886">
    <property type="term" value="C:plasma membrane"/>
    <property type="evidence" value="ECO:0007669"/>
    <property type="project" value="UniProtKB-SubCell"/>
</dbReference>
<dbReference type="Pfam" id="PF02949">
    <property type="entry name" value="7tm_6"/>
    <property type="match status" value="1"/>
</dbReference>
<evidence type="ECO:0000313" key="13">
    <source>
        <dbReference type="Proteomes" id="UP000292052"/>
    </source>
</evidence>
<keyword evidence="11" id="KW-0732">Signal</keyword>
<organism evidence="12 13">
    <name type="scientific">Asbolus verrucosus</name>
    <name type="common">Desert ironclad beetle</name>
    <dbReference type="NCBI Taxonomy" id="1661398"/>
    <lineage>
        <taxon>Eukaryota</taxon>
        <taxon>Metazoa</taxon>
        <taxon>Ecdysozoa</taxon>
        <taxon>Arthropoda</taxon>
        <taxon>Hexapoda</taxon>
        <taxon>Insecta</taxon>
        <taxon>Pterygota</taxon>
        <taxon>Neoptera</taxon>
        <taxon>Endopterygota</taxon>
        <taxon>Coleoptera</taxon>
        <taxon>Polyphaga</taxon>
        <taxon>Cucujiformia</taxon>
        <taxon>Tenebrionidae</taxon>
        <taxon>Pimeliinae</taxon>
        <taxon>Asbolus</taxon>
    </lineage>
</organism>
<evidence type="ECO:0000256" key="4">
    <source>
        <dbReference type="ARBA" id="ARBA00022692"/>
    </source>
</evidence>
<evidence type="ECO:0000256" key="8">
    <source>
        <dbReference type="ARBA" id="ARBA00023170"/>
    </source>
</evidence>
<dbReference type="PANTHER" id="PTHR21137:SF35">
    <property type="entry name" value="ODORANT RECEPTOR 19A-RELATED"/>
    <property type="match status" value="1"/>
</dbReference>
<dbReference type="GO" id="GO:0007165">
    <property type="term" value="P:signal transduction"/>
    <property type="evidence" value="ECO:0007669"/>
    <property type="project" value="UniProtKB-KW"/>
</dbReference>
<name>A0A482W681_ASBVE</name>
<evidence type="ECO:0000256" key="9">
    <source>
        <dbReference type="ARBA" id="ARBA00023224"/>
    </source>
</evidence>
<protein>
    <submittedName>
        <fullName evidence="12">7tm 6 domain containing protein</fullName>
    </submittedName>
</protein>
<sequence>MLLVIGFFAVLFWSVFPVMDNSIADYPLPYLVWYPYHTKTSPLYELAYAYQILCTFFTSMTSICIDTLIASLNMYVGAQFDLLYDNLRNLRDEEDINKKLISCIKHHKEVLNFAASCNKFFIWILFLQFSMSAISLGLTIFRFTVVNSQTIGSAVFVEIFMYCWFGNEVEIK</sequence>
<keyword evidence="3" id="KW-0716">Sensory transduction</keyword>
<proteinExistence type="predicted"/>
<keyword evidence="7 10" id="KW-0472">Membrane</keyword>
<keyword evidence="2" id="KW-1003">Cell membrane</keyword>
<feature type="chain" id="PRO_5019731081" evidence="11">
    <location>
        <begin position="18"/>
        <end position="172"/>
    </location>
</feature>
<evidence type="ECO:0000256" key="1">
    <source>
        <dbReference type="ARBA" id="ARBA00004651"/>
    </source>
</evidence>
<evidence type="ECO:0000256" key="2">
    <source>
        <dbReference type="ARBA" id="ARBA00022475"/>
    </source>
</evidence>
<keyword evidence="8" id="KW-0675">Receptor</keyword>
<dbReference type="AlphaFoldDB" id="A0A482W681"/>
<dbReference type="OrthoDB" id="6596205at2759"/>
<dbReference type="Proteomes" id="UP000292052">
    <property type="component" value="Unassembled WGS sequence"/>
</dbReference>
<feature type="non-terminal residue" evidence="12">
    <location>
        <position position="172"/>
    </location>
</feature>
<dbReference type="InterPro" id="IPR004117">
    <property type="entry name" value="7tm6_olfct_rcpt"/>
</dbReference>
<gene>
    <name evidence="12" type="ORF">BDFB_014630</name>
</gene>
<feature type="transmembrane region" description="Helical" evidence="10">
    <location>
        <begin position="48"/>
        <end position="69"/>
    </location>
</feature>
<dbReference type="PANTHER" id="PTHR21137">
    <property type="entry name" value="ODORANT RECEPTOR"/>
    <property type="match status" value="1"/>
</dbReference>
<keyword evidence="9" id="KW-0807">Transducer</keyword>
<evidence type="ECO:0000256" key="3">
    <source>
        <dbReference type="ARBA" id="ARBA00022606"/>
    </source>
</evidence>
<dbReference type="GO" id="GO:0005549">
    <property type="term" value="F:odorant binding"/>
    <property type="evidence" value="ECO:0007669"/>
    <property type="project" value="InterPro"/>
</dbReference>
<comment type="subcellular location">
    <subcellularLocation>
        <location evidence="1">Cell membrane</location>
        <topology evidence="1">Multi-pass membrane protein</topology>
    </subcellularLocation>
</comment>
<evidence type="ECO:0000256" key="6">
    <source>
        <dbReference type="ARBA" id="ARBA00022989"/>
    </source>
</evidence>
<reference evidence="12 13" key="1">
    <citation type="submission" date="2017-03" db="EMBL/GenBank/DDBJ databases">
        <title>Genome of the blue death feigning beetle - Asbolus verrucosus.</title>
        <authorList>
            <person name="Rider S.D."/>
        </authorList>
    </citation>
    <scope>NUCLEOTIDE SEQUENCE [LARGE SCALE GENOMIC DNA]</scope>
    <source>
        <strain evidence="12">Butters</strain>
        <tissue evidence="12">Head and leg muscle</tissue>
    </source>
</reference>
<feature type="signal peptide" evidence="11">
    <location>
        <begin position="1"/>
        <end position="17"/>
    </location>
</feature>
<keyword evidence="4 10" id="KW-0812">Transmembrane</keyword>
<evidence type="ECO:0000256" key="7">
    <source>
        <dbReference type="ARBA" id="ARBA00023136"/>
    </source>
</evidence>
<accession>A0A482W681</accession>
<evidence type="ECO:0000256" key="5">
    <source>
        <dbReference type="ARBA" id="ARBA00022725"/>
    </source>
</evidence>
<dbReference type="GO" id="GO:0004984">
    <property type="term" value="F:olfactory receptor activity"/>
    <property type="evidence" value="ECO:0007669"/>
    <property type="project" value="InterPro"/>
</dbReference>
<dbReference type="EMBL" id="QDEB01024387">
    <property type="protein sequence ID" value="RZC40641.1"/>
    <property type="molecule type" value="Genomic_DNA"/>
</dbReference>
<evidence type="ECO:0000256" key="10">
    <source>
        <dbReference type="SAM" id="Phobius"/>
    </source>
</evidence>
<keyword evidence="5" id="KW-0552">Olfaction</keyword>
<feature type="transmembrane region" description="Helical" evidence="10">
    <location>
        <begin position="120"/>
        <end position="140"/>
    </location>
</feature>
<keyword evidence="13" id="KW-1185">Reference proteome</keyword>
<comment type="caution">
    <text evidence="12">The sequence shown here is derived from an EMBL/GenBank/DDBJ whole genome shotgun (WGS) entry which is preliminary data.</text>
</comment>
<evidence type="ECO:0000313" key="12">
    <source>
        <dbReference type="EMBL" id="RZC40641.1"/>
    </source>
</evidence>
<evidence type="ECO:0000256" key="11">
    <source>
        <dbReference type="SAM" id="SignalP"/>
    </source>
</evidence>
<keyword evidence="6 10" id="KW-1133">Transmembrane helix</keyword>